<comment type="caution">
    <text evidence="8">The sequence shown here is derived from an EMBL/GenBank/DDBJ whole genome shotgun (WGS) entry which is preliminary data.</text>
</comment>
<evidence type="ECO:0000313" key="9">
    <source>
        <dbReference type="Proteomes" id="UP000630923"/>
    </source>
</evidence>
<dbReference type="Pfam" id="PF03547">
    <property type="entry name" value="Mem_trans"/>
    <property type="match status" value="1"/>
</dbReference>
<dbReference type="RefSeq" id="WP_191250011.1">
    <property type="nucleotide sequence ID" value="NZ_BNCI01000001.1"/>
</dbReference>
<reference evidence="8" key="1">
    <citation type="journal article" date="2014" name="Int. J. Syst. Evol. Microbiol.">
        <title>Complete genome sequence of Corynebacterium casei LMG S-19264T (=DSM 44701T), isolated from a smear-ripened cheese.</title>
        <authorList>
            <consortium name="US DOE Joint Genome Institute (JGI-PGF)"/>
            <person name="Walter F."/>
            <person name="Albersmeier A."/>
            <person name="Kalinowski J."/>
            <person name="Ruckert C."/>
        </authorList>
    </citation>
    <scope>NUCLEOTIDE SEQUENCE</scope>
    <source>
        <strain evidence="8">KCTC 42590</strain>
    </source>
</reference>
<keyword evidence="4 7" id="KW-0812">Transmembrane</keyword>
<sequence length="312" mass="33350">MIDILIILAPVFTVLALGYGFGHTRLFPENSSSALIAFVWYVAIPALLFQSLASRPIPFGELYLILGYYSAMLLVYGVAMLVMKFVFKRPLEEQAMYALATCFANGGFVGIPIIDGAFGEEGVRLLLIILSFHSLTLLTVTTVFVEKGRANTGVLSILFRTGKSIKDNPIILALVAGFIWSGLGLPYPVWLDHILALPAAAASPVGLFAVGLSLVGVKLAGDLPQAVGGVLIKLCILPAIMYLVTHFIFDLQPLWVAVAVLTAALPSGMIPYTFALQQDIAPRRVASIILLSVTAAPVTMFTIMLLLGVGQG</sequence>
<keyword evidence="5 7" id="KW-1133">Transmembrane helix</keyword>
<feature type="transmembrane region" description="Helical" evidence="7">
    <location>
        <begin position="6"/>
        <end position="22"/>
    </location>
</feature>
<dbReference type="Proteomes" id="UP000630923">
    <property type="component" value="Unassembled WGS sequence"/>
</dbReference>
<evidence type="ECO:0000256" key="5">
    <source>
        <dbReference type="ARBA" id="ARBA00022989"/>
    </source>
</evidence>
<keyword evidence="3" id="KW-1003">Cell membrane</keyword>
<evidence type="ECO:0000256" key="6">
    <source>
        <dbReference type="ARBA" id="ARBA00023136"/>
    </source>
</evidence>
<dbReference type="PANTHER" id="PTHR36838:SF3">
    <property type="entry name" value="TRANSPORTER AUXIN EFFLUX CARRIER EC FAMILY"/>
    <property type="match status" value="1"/>
</dbReference>
<evidence type="ECO:0000256" key="2">
    <source>
        <dbReference type="ARBA" id="ARBA00022448"/>
    </source>
</evidence>
<keyword evidence="9" id="KW-1185">Reference proteome</keyword>
<keyword evidence="2" id="KW-0813">Transport</keyword>
<gene>
    <name evidence="8" type="ORF">GCM10017044_05410</name>
</gene>
<keyword evidence="6 7" id="KW-0472">Membrane</keyword>
<feature type="transmembrane region" description="Helical" evidence="7">
    <location>
        <begin position="34"/>
        <end position="53"/>
    </location>
</feature>
<evidence type="ECO:0000256" key="3">
    <source>
        <dbReference type="ARBA" id="ARBA00022475"/>
    </source>
</evidence>
<dbReference type="GO" id="GO:0016020">
    <property type="term" value="C:membrane"/>
    <property type="evidence" value="ECO:0007669"/>
    <property type="project" value="UniProtKB-SubCell"/>
</dbReference>
<evidence type="ECO:0000256" key="1">
    <source>
        <dbReference type="ARBA" id="ARBA00004141"/>
    </source>
</evidence>
<feature type="transmembrane region" description="Helical" evidence="7">
    <location>
        <begin position="65"/>
        <end position="83"/>
    </location>
</feature>
<dbReference type="InterPro" id="IPR004776">
    <property type="entry name" value="Mem_transp_PIN-like"/>
</dbReference>
<dbReference type="AlphaFoldDB" id="A0A919ALJ0"/>
<feature type="transmembrane region" description="Helical" evidence="7">
    <location>
        <begin position="255"/>
        <end position="276"/>
    </location>
</feature>
<proteinExistence type="predicted"/>
<feature type="transmembrane region" description="Helical" evidence="7">
    <location>
        <begin position="288"/>
        <end position="309"/>
    </location>
</feature>
<organism evidence="8 9">
    <name type="scientific">Kordiimonas sediminis</name>
    <dbReference type="NCBI Taxonomy" id="1735581"/>
    <lineage>
        <taxon>Bacteria</taxon>
        <taxon>Pseudomonadati</taxon>
        <taxon>Pseudomonadota</taxon>
        <taxon>Alphaproteobacteria</taxon>
        <taxon>Kordiimonadales</taxon>
        <taxon>Kordiimonadaceae</taxon>
        <taxon>Kordiimonas</taxon>
    </lineage>
</organism>
<dbReference type="PANTHER" id="PTHR36838">
    <property type="entry name" value="AUXIN EFFLUX CARRIER FAMILY PROTEIN"/>
    <property type="match status" value="1"/>
</dbReference>
<dbReference type="EMBL" id="BNCI01000001">
    <property type="protein sequence ID" value="GHF14235.1"/>
    <property type="molecule type" value="Genomic_DNA"/>
</dbReference>
<protein>
    <submittedName>
        <fullName evidence="8">Membrane protein</fullName>
    </submittedName>
</protein>
<feature type="transmembrane region" description="Helical" evidence="7">
    <location>
        <begin position="126"/>
        <end position="145"/>
    </location>
</feature>
<feature type="transmembrane region" description="Helical" evidence="7">
    <location>
        <begin position="95"/>
        <end position="114"/>
    </location>
</feature>
<evidence type="ECO:0000313" key="8">
    <source>
        <dbReference type="EMBL" id="GHF14235.1"/>
    </source>
</evidence>
<feature type="transmembrane region" description="Helical" evidence="7">
    <location>
        <begin position="195"/>
        <end position="215"/>
    </location>
</feature>
<evidence type="ECO:0000256" key="7">
    <source>
        <dbReference type="SAM" id="Phobius"/>
    </source>
</evidence>
<evidence type="ECO:0000256" key="4">
    <source>
        <dbReference type="ARBA" id="ARBA00022692"/>
    </source>
</evidence>
<name>A0A919ALJ0_9PROT</name>
<comment type="subcellular location">
    <subcellularLocation>
        <location evidence="1">Membrane</location>
        <topology evidence="1">Multi-pass membrane protein</topology>
    </subcellularLocation>
</comment>
<accession>A0A919ALJ0</accession>
<reference evidence="8" key="2">
    <citation type="submission" date="2020-09" db="EMBL/GenBank/DDBJ databases">
        <authorList>
            <person name="Sun Q."/>
            <person name="Kim S."/>
        </authorList>
    </citation>
    <scope>NUCLEOTIDE SEQUENCE</scope>
    <source>
        <strain evidence="8">KCTC 42590</strain>
    </source>
</reference>
<feature type="transmembrane region" description="Helical" evidence="7">
    <location>
        <begin position="227"/>
        <end position="249"/>
    </location>
</feature>
<feature type="transmembrane region" description="Helical" evidence="7">
    <location>
        <begin position="170"/>
        <end position="189"/>
    </location>
</feature>
<dbReference type="GO" id="GO:0055085">
    <property type="term" value="P:transmembrane transport"/>
    <property type="evidence" value="ECO:0007669"/>
    <property type="project" value="InterPro"/>
</dbReference>